<organism evidence="1 2">
    <name type="scientific">Dothistroma septosporum (strain NZE10 / CBS 128990)</name>
    <name type="common">Red band needle blight fungus</name>
    <name type="synonym">Mycosphaerella pini</name>
    <dbReference type="NCBI Taxonomy" id="675120"/>
    <lineage>
        <taxon>Eukaryota</taxon>
        <taxon>Fungi</taxon>
        <taxon>Dikarya</taxon>
        <taxon>Ascomycota</taxon>
        <taxon>Pezizomycotina</taxon>
        <taxon>Dothideomycetes</taxon>
        <taxon>Dothideomycetidae</taxon>
        <taxon>Mycosphaerellales</taxon>
        <taxon>Mycosphaerellaceae</taxon>
        <taxon>Dothistroma</taxon>
    </lineage>
</organism>
<sequence>MDSSDYILDVKWLPYDWYERLGQRLVRYSSDVEWAEWPSMFPVTCVGRQGFGTEYMVGTLADRELPDQLDVKKAYHYLGKTATFYTIFGGDWSMEWRLNVKTFPLGLIQWTSRIWDMFRKNCREHEKFDARFAIAPWRLARQDDERFDKWLGLGKVPRPVSESDMKQLIEWHVRHCDLLQARATTPITDQDHEHVRELAYFWRFSQKTKPLLAPMTPTFRAVFMLGRNPMTQPPNVLLVLTGHNQDMKSGPATFELIPRSKIVSWRTDSMVEVSLETTIRYLQTLERREEASNDVFRAQNDHRRRAIYQGMVEDTYRDLEAAHRECEISNGIDTGFDVRRALGNGLCLKFGWEALVQDEKWYHVLSSTSTLREIWHLQDY</sequence>
<dbReference type="EMBL" id="KB446537">
    <property type="protein sequence ID" value="EME45948.1"/>
    <property type="molecule type" value="Genomic_DNA"/>
</dbReference>
<keyword evidence="2" id="KW-1185">Reference proteome</keyword>
<name>N1PSN8_DOTSN</name>
<reference evidence="2" key="1">
    <citation type="journal article" date="2012" name="PLoS Genet.">
        <title>The genomes of the fungal plant pathogens Cladosporium fulvum and Dothistroma septosporum reveal adaptation to different hosts and lifestyles but also signatures of common ancestry.</title>
        <authorList>
            <person name="de Wit P.J.G.M."/>
            <person name="van der Burgt A."/>
            <person name="Oekmen B."/>
            <person name="Stergiopoulos I."/>
            <person name="Abd-Elsalam K.A."/>
            <person name="Aerts A.L."/>
            <person name="Bahkali A.H."/>
            <person name="Beenen H.G."/>
            <person name="Chettri P."/>
            <person name="Cox M.P."/>
            <person name="Datema E."/>
            <person name="de Vries R.P."/>
            <person name="Dhillon B."/>
            <person name="Ganley A.R."/>
            <person name="Griffiths S.A."/>
            <person name="Guo Y."/>
            <person name="Hamelin R.C."/>
            <person name="Henrissat B."/>
            <person name="Kabir M.S."/>
            <person name="Jashni M.K."/>
            <person name="Kema G."/>
            <person name="Klaubauf S."/>
            <person name="Lapidus A."/>
            <person name="Levasseur A."/>
            <person name="Lindquist E."/>
            <person name="Mehrabi R."/>
            <person name="Ohm R.A."/>
            <person name="Owen T.J."/>
            <person name="Salamov A."/>
            <person name="Schwelm A."/>
            <person name="Schijlen E."/>
            <person name="Sun H."/>
            <person name="van den Burg H.A."/>
            <person name="van Ham R.C.H.J."/>
            <person name="Zhang S."/>
            <person name="Goodwin S.B."/>
            <person name="Grigoriev I.V."/>
            <person name="Collemare J."/>
            <person name="Bradshaw R.E."/>
        </authorList>
    </citation>
    <scope>NUCLEOTIDE SEQUENCE [LARGE SCALE GENOMIC DNA]</scope>
    <source>
        <strain evidence="2">NZE10 / CBS 128990</strain>
    </source>
</reference>
<proteinExistence type="predicted"/>
<evidence type="ECO:0000313" key="1">
    <source>
        <dbReference type="EMBL" id="EME45948.1"/>
    </source>
</evidence>
<dbReference type="AlphaFoldDB" id="N1PSN8"/>
<dbReference type="OrthoDB" id="10639275at2759"/>
<dbReference type="HOGENOM" id="CLU_727665_0_0_1"/>
<protein>
    <submittedName>
        <fullName evidence="1">Uncharacterized protein</fullName>
    </submittedName>
</protein>
<gene>
    <name evidence="1" type="ORF">DOTSEDRAFT_22072</name>
</gene>
<dbReference type="Proteomes" id="UP000016933">
    <property type="component" value="Unassembled WGS sequence"/>
</dbReference>
<evidence type="ECO:0000313" key="2">
    <source>
        <dbReference type="Proteomes" id="UP000016933"/>
    </source>
</evidence>
<accession>N1PSN8</accession>
<reference evidence="1 2" key="2">
    <citation type="journal article" date="2012" name="PLoS Pathog.">
        <title>Diverse lifestyles and strategies of plant pathogenesis encoded in the genomes of eighteen Dothideomycetes fungi.</title>
        <authorList>
            <person name="Ohm R.A."/>
            <person name="Feau N."/>
            <person name="Henrissat B."/>
            <person name="Schoch C.L."/>
            <person name="Horwitz B.A."/>
            <person name="Barry K.W."/>
            <person name="Condon B.J."/>
            <person name="Copeland A.C."/>
            <person name="Dhillon B."/>
            <person name="Glaser F."/>
            <person name="Hesse C.N."/>
            <person name="Kosti I."/>
            <person name="LaButti K."/>
            <person name="Lindquist E.A."/>
            <person name="Lucas S."/>
            <person name="Salamov A.A."/>
            <person name="Bradshaw R.E."/>
            <person name="Ciuffetti L."/>
            <person name="Hamelin R.C."/>
            <person name="Kema G.H.J."/>
            <person name="Lawrence C."/>
            <person name="Scott J.A."/>
            <person name="Spatafora J.W."/>
            <person name="Turgeon B.G."/>
            <person name="de Wit P.J.G.M."/>
            <person name="Zhong S."/>
            <person name="Goodwin S.B."/>
            <person name="Grigoriev I.V."/>
        </authorList>
    </citation>
    <scope>NUCLEOTIDE SEQUENCE [LARGE SCALE GENOMIC DNA]</scope>
    <source>
        <strain evidence="2">NZE10 / CBS 128990</strain>
    </source>
</reference>